<gene>
    <name evidence="8" type="ordered locus">Olsu_1352</name>
</gene>
<feature type="transmembrane region" description="Helical" evidence="6">
    <location>
        <begin position="261"/>
        <end position="281"/>
    </location>
</feature>
<feature type="transmembrane region" description="Helical" evidence="6">
    <location>
        <begin position="740"/>
        <end position="761"/>
    </location>
</feature>
<evidence type="ECO:0000256" key="5">
    <source>
        <dbReference type="ARBA" id="ARBA00023136"/>
    </source>
</evidence>
<keyword evidence="5 6" id="KW-0472">Membrane</keyword>
<evidence type="ECO:0000256" key="3">
    <source>
        <dbReference type="ARBA" id="ARBA00022692"/>
    </source>
</evidence>
<name>E1QWF4_OLSUV</name>
<dbReference type="OrthoDB" id="2934570at2"/>
<evidence type="ECO:0000313" key="9">
    <source>
        <dbReference type="Proteomes" id="UP000000333"/>
    </source>
</evidence>
<evidence type="ECO:0000256" key="4">
    <source>
        <dbReference type="ARBA" id="ARBA00022989"/>
    </source>
</evidence>
<evidence type="ECO:0000259" key="7">
    <source>
        <dbReference type="Pfam" id="PF02687"/>
    </source>
</evidence>
<organism evidence="8 9">
    <name type="scientific">Olsenella uli (strain ATCC 49627 / DSM 7084 / CCUG 31166 / CIP 109912 / JCM 12494 / LMG 11480 / NCIMB 702895 / VPI D76D-27C)</name>
    <name type="common">Lactobacillus uli</name>
    <dbReference type="NCBI Taxonomy" id="633147"/>
    <lineage>
        <taxon>Bacteria</taxon>
        <taxon>Bacillati</taxon>
        <taxon>Actinomycetota</taxon>
        <taxon>Coriobacteriia</taxon>
        <taxon>Coriobacteriales</taxon>
        <taxon>Atopobiaceae</taxon>
        <taxon>Olsenella</taxon>
    </lineage>
</organism>
<evidence type="ECO:0000256" key="2">
    <source>
        <dbReference type="ARBA" id="ARBA00022475"/>
    </source>
</evidence>
<comment type="subcellular location">
    <subcellularLocation>
        <location evidence="1">Cell membrane</location>
        <topology evidence="1">Multi-pass membrane protein</topology>
    </subcellularLocation>
</comment>
<dbReference type="PATRIC" id="fig|633147.7.peg.173"/>
<feature type="transmembrane region" description="Helical" evidence="6">
    <location>
        <begin position="781"/>
        <end position="801"/>
    </location>
</feature>
<keyword evidence="9" id="KW-1185">Reference proteome</keyword>
<dbReference type="InterPro" id="IPR038766">
    <property type="entry name" value="Membrane_comp_ABC_pdt"/>
</dbReference>
<evidence type="ECO:0000256" key="1">
    <source>
        <dbReference type="ARBA" id="ARBA00004651"/>
    </source>
</evidence>
<dbReference type="PANTHER" id="PTHR30287">
    <property type="entry name" value="MEMBRANE COMPONENT OF PREDICTED ABC SUPERFAMILY METABOLITE UPTAKE TRANSPORTER"/>
    <property type="match status" value="1"/>
</dbReference>
<feature type="transmembrane region" description="Helical" evidence="6">
    <location>
        <begin position="353"/>
        <end position="378"/>
    </location>
</feature>
<dbReference type="GO" id="GO:0005886">
    <property type="term" value="C:plasma membrane"/>
    <property type="evidence" value="ECO:0007669"/>
    <property type="project" value="UniProtKB-SubCell"/>
</dbReference>
<proteinExistence type="predicted"/>
<evidence type="ECO:0000256" key="6">
    <source>
        <dbReference type="SAM" id="Phobius"/>
    </source>
</evidence>
<dbReference type="eggNOG" id="COG0577">
    <property type="taxonomic scope" value="Bacteria"/>
</dbReference>
<keyword evidence="4 6" id="KW-1133">Transmembrane helix</keyword>
<sequence>MSPLGRRLPRELRHNLGKYLGLFLLISLTIAMVTGYLVAARSIQRVIADTRASSNVEDFAFTTQFEASDEALDAVERVRSGCEVHRNFYAELPLSAGPSVNDVTVRLYENRSEVDLASYVEGHAPQATDEIALSRTFCENRCLSVGDTVSVNGRDLTICGLVSLPDYQALIRKNTDLLFDGQGFSVAQVTPEAFDELAESVVYHYSVVLDERDMPLVDRTDYETDAYNALEAHGATVSSLVDRDANQALAYADDDIEGDQLGWTVMCGLLLVISAFVFVVLTDATIEQESPVIGMLLASGYRKGELVRHYLVLPTLVGVLAAIVGNAVGYARLVDVMSGLYYRSYDLPPFRAYFSFEVLCMTTVVPVVMLVAITWIGVRRKLGATPLAFLRHEIGHRSRRSTASLPDGWGFPTRFRVRVFLRNASHFAVLFVGIMFSTLLLLFGLCMLPMIRHYADELERSVPAGHVYYLKAPLEVDVTEAQRDAAEAADELADFEDPERDLSSADYLRLVSRAQSIASDARVLSGHPLNTRENSSVVIDDAEKFSTVSLEVKRLRADSSEDVAIYGVPVSSSYWKFDVSGGKVVVGTGLAEKCGLAVGKQATFTNKYTGDSYAISPDVIAGEPTDTNVYMSRETYAEIFGTDPDDFDGYASDKTLNLNERYVASEMTPSQMSAIADQMETSMGSIMTMMLCIAVPISIVLIYLLTKTVIDRSSRYISYMKVFGYHDGEIQGLYVRSITITVLASLVLSLPLVIWLVELLMKTWLAEYSGNIELWLPPSTLAQAIAIGALSYAVVALAHVARVRHVSLAEALKVQE</sequence>
<feature type="transmembrane region" description="Helical" evidence="6">
    <location>
        <begin position="20"/>
        <end position="39"/>
    </location>
</feature>
<dbReference type="HOGENOM" id="CLU_005531_1_1_11"/>
<keyword evidence="3 6" id="KW-0812">Transmembrane</keyword>
<dbReference type="InterPro" id="IPR003838">
    <property type="entry name" value="ABC3_permease_C"/>
</dbReference>
<feature type="domain" description="ABC3 transporter permease C-terminal" evidence="7">
    <location>
        <begin position="689"/>
        <end position="807"/>
    </location>
</feature>
<reference evidence="8 9" key="1">
    <citation type="journal article" date="2010" name="Stand. Genomic Sci.">
        <title>Complete genome sequence of Olsenella uli type strain (VPI D76D-27C).</title>
        <authorList>
            <person name="Goker M."/>
            <person name="Held B."/>
            <person name="Lucas S."/>
            <person name="Nolan M."/>
            <person name="Yasawong M."/>
            <person name="Glavina Del Rio T."/>
            <person name="Tice H."/>
            <person name="Cheng J.F."/>
            <person name="Bruce D."/>
            <person name="Detter J.C."/>
            <person name="Tapia R."/>
            <person name="Han C."/>
            <person name="Goodwin L."/>
            <person name="Pitluck S."/>
            <person name="Liolios K."/>
            <person name="Ivanova N."/>
            <person name="Mavromatis K."/>
            <person name="Mikhailova N."/>
            <person name="Pati A."/>
            <person name="Chen A."/>
            <person name="Palaniappan K."/>
            <person name="Land M."/>
            <person name="Hauser L."/>
            <person name="Chang Y.J."/>
            <person name="Jeffries C.D."/>
            <person name="Rohde M."/>
            <person name="Sikorski J."/>
            <person name="Pukall R."/>
            <person name="Woyke T."/>
            <person name="Bristow J."/>
            <person name="Eisen J.A."/>
            <person name="Markowitz V."/>
            <person name="Hugenholtz P."/>
            <person name="Kyrpides N.C."/>
            <person name="Klenk H.P."/>
            <person name="Lapidus A."/>
        </authorList>
    </citation>
    <scope>NUCLEOTIDE SEQUENCE [LARGE SCALE GENOMIC DNA]</scope>
    <source>
        <strain evidence="9">ATCC 49627 / DSM 7084 / CIP 109912 / JCM 12494 / NCIMB 702895 / VPI D76D-27C</strain>
    </source>
</reference>
<dbReference type="Proteomes" id="UP000000333">
    <property type="component" value="Chromosome"/>
</dbReference>
<protein>
    <recommendedName>
        <fullName evidence="7">ABC3 transporter permease C-terminal domain-containing protein</fullName>
    </recommendedName>
</protein>
<feature type="transmembrane region" description="Helical" evidence="6">
    <location>
        <begin position="427"/>
        <end position="451"/>
    </location>
</feature>
<dbReference type="EMBL" id="CP002106">
    <property type="protein sequence ID" value="ADK68457.1"/>
    <property type="molecule type" value="Genomic_DNA"/>
</dbReference>
<feature type="transmembrane region" description="Helical" evidence="6">
    <location>
        <begin position="683"/>
        <end position="705"/>
    </location>
</feature>
<dbReference type="STRING" id="633147.Olsu_1352"/>
<dbReference type="RefSeq" id="WP_013252209.1">
    <property type="nucleotide sequence ID" value="NC_014363.1"/>
</dbReference>
<feature type="domain" description="ABC3 transporter permease C-terminal" evidence="7">
    <location>
        <begin position="266"/>
        <end position="380"/>
    </location>
</feature>
<keyword evidence="2" id="KW-1003">Cell membrane</keyword>
<evidence type="ECO:0000313" key="8">
    <source>
        <dbReference type="EMBL" id="ADK68457.1"/>
    </source>
</evidence>
<accession>E1QWF4</accession>
<dbReference type="GeneID" id="78512758"/>
<dbReference type="KEGG" id="ols:Olsu_1352"/>
<dbReference type="PANTHER" id="PTHR30287:SF1">
    <property type="entry name" value="INNER MEMBRANE PROTEIN"/>
    <property type="match status" value="1"/>
</dbReference>
<dbReference type="Pfam" id="PF02687">
    <property type="entry name" value="FtsX"/>
    <property type="match status" value="2"/>
</dbReference>
<dbReference type="AlphaFoldDB" id="E1QWF4"/>
<feature type="transmembrane region" description="Helical" evidence="6">
    <location>
        <begin position="310"/>
        <end position="333"/>
    </location>
</feature>